<organism evidence="2 3">
    <name type="scientific">Glaciihabitans arcticus</name>
    <dbReference type="NCBI Taxonomy" id="2668039"/>
    <lineage>
        <taxon>Bacteria</taxon>
        <taxon>Bacillati</taxon>
        <taxon>Actinomycetota</taxon>
        <taxon>Actinomycetes</taxon>
        <taxon>Micrococcales</taxon>
        <taxon>Microbacteriaceae</taxon>
        <taxon>Glaciihabitans</taxon>
    </lineage>
</organism>
<evidence type="ECO:0000259" key="1">
    <source>
        <dbReference type="Pfam" id="PF01909"/>
    </source>
</evidence>
<dbReference type="RefSeq" id="WP_130980870.1">
    <property type="nucleotide sequence ID" value="NZ_SISG01000001.1"/>
</dbReference>
<gene>
    <name evidence="2" type="ORF">EYE40_04725</name>
</gene>
<dbReference type="InterPro" id="IPR002934">
    <property type="entry name" value="Polymerase_NTP_transf_dom"/>
</dbReference>
<dbReference type="GO" id="GO:0016779">
    <property type="term" value="F:nucleotidyltransferase activity"/>
    <property type="evidence" value="ECO:0007669"/>
    <property type="project" value="InterPro"/>
</dbReference>
<evidence type="ECO:0000313" key="3">
    <source>
        <dbReference type="Proteomes" id="UP000294194"/>
    </source>
</evidence>
<feature type="domain" description="Polymerase nucleotidyl transferase" evidence="1">
    <location>
        <begin position="13"/>
        <end position="57"/>
    </location>
</feature>
<name>A0A4Q9GWY4_9MICO</name>
<proteinExistence type="predicted"/>
<keyword evidence="2" id="KW-0808">Transferase</keyword>
<dbReference type="AlphaFoldDB" id="A0A4Q9GWY4"/>
<protein>
    <submittedName>
        <fullName evidence="2">Nucleotidyltransferase domain-containing protein</fullName>
    </submittedName>
</protein>
<accession>A0A4Q9GWY4</accession>
<dbReference type="InterPro" id="IPR043519">
    <property type="entry name" value="NT_sf"/>
</dbReference>
<dbReference type="CDD" id="cd05403">
    <property type="entry name" value="NT_KNTase_like"/>
    <property type="match status" value="1"/>
</dbReference>
<dbReference type="EMBL" id="SISG01000001">
    <property type="protein sequence ID" value="TBN56760.1"/>
    <property type="molecule type" value="Genomic_DNA"/>
</dbReference>
<reference evidence="3" key="1">
    <citation type="submission" date="2019-02" db="EMBL/GenBank/DDBJ databases">
        <title>Glaciihabitans arcticus sp. nov., a psychrotolerant bacterium isolated from polar soil.</title>
        <authorList>
            <person name="Dahal R.H."/>
        </authorList>
    </citation>
    <scope>NUCLEOTIDE SEQUENCE [LARGE SCALE GENOMIC DNA]</scope>
    <source>
        <strain evidence="3">RP-3-7</strain>
    </source>
</reference>
<comment type="caution">
    <text evidence="2">The sequence shown here is derived from an EMBL/GenBank/DDBJ whole genome shotgun (WGS) entry which is preliminary data.</text>
</comment>
<dbReference type="Gene3D" id="3.30.460.10">
    <property type="entry name" value="Beta Polymerase, domain 2"/>
    <property type="match status" value="1"/>
</dbReference>
<sequence>MAEIDERALPRIETFVSALLARFPGLVESVYVTGSAATDDWHEARSDIDLVIVTWRPILERDVAALVALHAATKATTPVDALYLTVDQLADGPDSVPSAPQVVDGEFRLGVAGDQLSWVTWLELGGAPRAEIAQSGLGPWSPAPEADARTARRAAEFSAANLVSYWRPLGRNARKRALFTRGSAPVSAAAVAWVVLGPPRLVVTIEQGRIVSKAEAGLFAISEFPEYAALISRVIDWRRTGEGSFTAADAREATRLLAACVKRGSSRDAPVGL</sequence>
<dbReference type="Proteomes" id="UP000294194">
    <property type="component" value="Unassembled WGS sequence"/>
</dbReference>
<dbReference type="Pfam" id="PF01909">
    <property type="entry name" value="NTP_transf_2"/>
    <property type="match status" value="1"/>
</dbReference>
<keyword evidence="3" id="KW-1185">Reference proteome</keyword>
<dbReference type="SUPFAM" id="SSF81301">
    <property type="entry name" value="Nucleotidyltransferase"/>
    <property type="match status" value="1"/>
</dbReference>
<evidence type="ECO:0000313" key="2">
    <source>
        <dbReference type="EMBL" id="TBN56760.1"/>
    </source>
</evidence>